<accession>A0A4Q9MZU5</accession>
<gene>
    <name evidence="1" type="ORF">BD311DRAFT_750870</name>
</gene>
<protein>
    <submittedName>
        <fullName evidence="1">Uncharacterized protein</fullName>
    </submittedName>
</protein>
<name>A0A4Q9MZU5_9APHY</name>
<feature type="non-terminal residue" evidence="1">
    <location>
        <position position="1"/>
    </location>
</feature>
<dbReference type="EMBL" id="ML143395">
    <property type="protein sequence ID" value="TBU32362.1"/>
    <property type="molecule type" value="Genomic_DNA"/>
</dbReference>
<evidence type="ECO:0000313" key="1">
    <source>
        <dbReference type="EMBL" id="TBU32362.1"/>
    </source>
</evidence>
<sequence length="101" mass="11328">AGDRRRRWSSSRSVCAHGTRSCIRKHVYRRHLPGLYAFIHIHIHKPRPAGFPPAARYSCSSSFVSTGVLFVGGRGSVDHRTSNSVLRPRSRAAWARVPFCS</sequence>
<organism evidence="1">
    <name type="scientific">Dichomitus squalens</name>
    <dbReference type="NCBI Taxonomy" id="114155"/>
    <lineage>
        <taxon>Eukaryota</taxon>
        <taxon>Fungi</taxon>
        <taxon>Dikarya</taxon>
        <taxon>Basidiomycota</taxon>
        <taxon>Agaricomycotina</taxon>
        <taxon>Agaricomycetes</taxon>
        <taxon>Polyporales</taxon>
        <taxon>Polyporaceae</taxon>
        <taxon>Dichomitus</taxon>
    </lineage>
</organism>
<proteinExistence type="predicted"/>
<reference evidence="1" key="1">
    <citation type="submission" date="2019-01" db="EMBL/GenBank/DDBJ databases">
        <title>Draft genome sequences of three monokaryotic isolates of the white-rot basidiomycete fungus Dichomitus squalens.</title>
        <authorList>
            <consortium name="DOE Joint Genome Institute"/>
            <person name="Lopez S.C."/>
            <person name="Andreopoulos B."/>
            <person name="Pangilinan J."/>
            <person name="Lipzen A."/>
            <person name="Riley R."/>
            <person name="Ahrendt S."/>
            <person name="Ng V."/>
            <person name="Barry K."/>
            <person name="Daum C."/>
            <person name="Grigoriev I.V."/>
            <person name="Hilden K.S."/>
            <person name="Makela M.R."/>
            <person name="de Vries R.P."/>
        </authorList>
    </citation>
    <scope>NUCLEOTIDE SEQUENCE [LARGE SCALE GENOMIC DNA]</scope>
    <source>
        <strain evidence="1">OM18370.1</strain>
    </source>
</reference>
<dbReference type="AlphaFoldDB" id="A0A4Q9MZU5"/>
<dbReference type="Proteomes" id="UP000292957">
    <property type="component" value="Unassembled WGS sequence"/>
</dbReference>